<dbReference type="AlphaFoldDB" id="A0A212RUN2"/>
<dbReference type="EMBL" id="FYEK01000078">
    <property type="protein sequence ID" value="SNB76425.1"/>
    <property type="molecule type" value="Genomic_DNA"/>
</dbReference>
<dbReference type="PRINTS" id="PR00455">
    <property type="entry name" value="HTHTETR"/>
</dbReference>
<dbReference type="OrthoDB" id="9812484at2"/>
<evidence type="ECO:0000256" key="3">
    <source>
        <dbReference type="ARBA" id="ARBA00023163"/>
    </source>
</evidence>
<organism evidence="6 7">
    <name type="scientific">Thermoflexus hugenholtzii JAD2</name>
    <dbReference type="NCBI Taxonomy" id="877466"/>
    <lineage>
        <taxon>Bacteria</taxon>
        <taxon>Bacillati</taxon>
        <taxon>Chloroflexota</taxon>
        <taxon>Thermoflexia</taxon>
        <taxon>Thermoflexales</taxon>
        <taxon>Thermoflexaceae</taxon>
        <taxon>Thermoflexus</taxon>
    </lineage>
</organism>
<dbReference type="PANTHER" id="PTHR43479:SF11">
    <property type="entry name" value="ACREF_ENVCD OPERON REPRESSOR-RELATED"/>
    <property type="match status" value="1"/>
</dbReference>
<dbReference type="GO" id="GO:0003677">
    <property type="term" value="F:DNA binding"/>
    <property type="evidence" value="ECO:0007669"/>
    <property type="project" value="UniProtKB-UniRule"/>
</dbReference>
<protein>
    <submittedName>
        <fullName evidence="6">Transcriptional regulator, TetR family</fullName>
    </submittedName>
</protein>
<accession>A0A212RUN2</accession>
<dbReference type="PROSITE" id="PS01081">
    <property type="entry name" value="HTH_TETR_1"/>
    <property type="match status" value="1"/>
</dbReference>
<dbReference type="SUPFAM" id="SSF46689">
    <property type="entry name" value="Homeodomain-like"/>
    <property type="match status" value="1"/>
</dbReference>
<dbReference type="InterPro" id="IPR023772">
    <property type="entry name" value="DNA-bd_HTH_TetR-type_CS"/>
</dbReference>
<evidence type="ECO:0000313" key="6">
    <source>
        <dbReference type="EMBL" id="SNB76425.1"/>
    </source>
</evidence>
<proteinExistence type="predicted"/>
<dbReference type="Proteomes" id="UP000197025">
    <property type="component" value="Unassembled WGS sequence"/>
</dbReference>
<reference evidence="7" key="1">
    <citation type="submission" date="2017-06" db="EMBL/GenBank/DDBJ databases">
        <authorList>
            <person name="Varghese N."/>
            <person name="Submissions S."/>
        </authorList>
    </citation>
    <scope>NUCLEOTIDE SEQUENCE [LARGE SCALE GENOMIC DNA]</scope>
    <source>
        <strain evidence="7">JAD2</strain>
    </source>
</reference>
<evidence type="ECO:0000256" key="4">
    <source>
        <dbReference type="PROSITE-ProRule" id="PRU00335"/>
    </source>
</evidence>
<feature type="domain" description="HTH tetR-type" evidence="5">
    <location>
        <begin position="11"/>
        <end position="71"/>
    </location>
</feature>
<dbReference type="Gene3D" id="1.10.10.60">
    <property type="entry name" value="Homeodomain-like"/>
    <property type="match status" value="1"/>
</dbReference>
<evidence type="ECO:0000256" key="1">
    <source>
        <dbReference type="ARBA" id="ARBA00023015"/>
    </source>
</evidence>
<evidence type="ECO:0000259" key="5">
    <source>
        <dbReference type="PROSITE" id="PS50977"/>
    </source>
</evidence>
<dbReference type="Gene3D" id="1.10.357.10">
    <property type="entry name" value="Tetracycline Repressor, domain 2"/>
    <property type="match status" value="1"/>
</dbReference>
<dbReference type="GO" id="GO:0045892">
    <property type="term" value="P:negative regulation of DNA-templated transcription"/>
    <property type="evidence" value="ECO:0007669"/>
    <property type="project" value="UniProtKB-ARBA"/>
</dbReference>
<dbReference type="PROSITE" id="PS50977">
    <property type="entry name" value="HTH_TETR_2"/>
    <property type="match status" value="1"/>
</dbReference>
<dbReference type="InterPro" id="IPR036271">
    <property type="entry name" value="Tet_transcr_reg_TetR-rel_C_sf"/>
</dbReference>
<dbReference type="FunFam" id="1.10.10.60:FF:000141">
    <property type="entry name" value="TetR family transcriptional regulator"/>
    <property type="match status" value="1"/>
</dbReference>
<dbReference type="RefSeq" id="WP_088572542.1">
    <property type="nucleotide sequence ID" value="NZ_FYEK01000078.1"/>
</dbReference>
<evidence type="ECO:0000256" key="2">
    <source>
        <dbReference type="ARBA" id="ARBA00023125"/>
    </source>
</evidence>
<sequence>MARAPVTVRGEQTRRRLLEAAEEVFGELGFRRASIAEIVRRAGVAQGTFYLYFDSKEEIFRALVRHMSHELRKFIAMAVASLQDRLEIEREGYRAFFRFVLQHRFLYRIVLESQFVDEEVYREYYRRLAEGYARGLARAMEAGQIRRMDPETLAYCLMGIAHLLGMRWVLWENREPPEEVIEAAMDFIRHGIALPPKGAADASREGG</sequence>
<evidence type="ECO:0000313" key="7">
    <source>
        <dbReference type="Proteomes" id="UP000197025"/>
    </source>
</evidence>
<dbReference type="InterPro" id="IPR050624">
    <property type="entry name" value="HTH-type_Tx_Regulator"/>
</dbReference>
<keyword evidence="1" id="KW-0805">Transcription regulation</keyword>
<dbReference type="SUPFAM" id="SSF48498">
    <property type="entry name" value="Tetracyclin repressor-like, C-terminal domain"/>
    <property type="match status" value="1"/>
</dbReference>
<name>A0A212RUN2_9CHLR</name>
<keyword evidence="3" id="KW-0804">Transcription</keyword>
<dbReference type="InterPro" id="IPR001647">
    <property type="entry name" value="HTH_TetR"/>
</dbReference>
<gene>
    <name evidence="6" type="ORF">SAMN02746019_00028680</name>
</gene>
<dbReference type="InterPro" id="IPR009057">
    <property type="entry name" value="Homeodomain-like_sf"/>
</dbReference>
<keyword evidence="2 4" id="KW-0238">DNA-binding</keyword>
<dbReference type="Pfam" id="PF00440">
    <property type="entry name" value="TetR_N"/>
    <property type="match status" value="1"/>
</dbReference>
<dbReference type="InParanoid" id="A0A212RUN2"/>
<feature type="DNA-binding region" description="H-T-H motif" evidence="4">
    <location>
        <begin position="34"/>
        <end position="53"/>
    </location>
</feature>
<dbReference type="PANTHER" id="PTHR43479">
    <property type="entry name" value="ACREF/ENVCD OPERON REPRESSOR-RELATED"/>
    <property type="match status" value="1"/>
</dbReference>
<dbReference type="FunCoup" id="A0A212RUN2">
    <property type="interactions" value="2"/>
</dbReference>
<keyword evidence="7" id="KW-1185">Reference proteome</keyword>